<reference evidence="3" key="1">
    <citation type="submission" date="2016-06" db="UniProtKB">
        <authorList>
            <consortium name="WormBaseParasite"/>
        </authorList>
    </citation>
    <scope>IDENTIFICATION</scope>
</reference>
<accession>A0A183IU41</accession>
<name>A0A183IU41_9BILA</name>
<protein>
    <submittedName>
        <fullName evidence="3">ANK_REP_REGION domain-containing protein</fullName>
    </submittedName>
</protein>
<dbReference type="AlphaFoldDB" id="A0A183IU41"/>
<sequence length="242" mass="27288">MYQRGQTPVLVQELLSVNKWLPQKCDADSPDLHCRTVEEVIGLSRQKRFVSSFLNLEKAIKETFRSINQPLIAAVALVFGPSLTNMVEMYLIDISFCNCDPESSTSCVPLSCAVLQFVVRSMLRISVQVPLKEIGETSFFFLTKAHRTASLEKFYPKPGPHLLTLATGKRCAVVHIRLCHSACYTLANDLQKLTLKSEHITMPGAESEEERADSYSHSFDAVTAEDSDFIWFQYEDVLNGFR</sequence>
<dbReference type="EMBL" id="UZAM01010356">
    <property type="protein sequence ID" value="VDP12026.1"/>
    <property type="molecule type" value="Genomic_DNA"/>
</dbReference>
<dbReference type="GO" id="GO:0005634">
    <property type="term" value="C:nucleus"/>
    <property type="evidence" value="ECO:0007669"/>
    <property type="project" value="InterPro"/>
</dbReference>
<reference evidence="1 2" key="2">
    <citation type="submission" date="2018-11" db="EMBL/GenBank/DDBJ databases">
        <authorList>
            <consortium name="Pathogen Informatics"/>
        </authorList>
    </citation>
    <scope>NUCLEOTIDE SEQUENCE [LARGE SCALE GENOMIC DNA]</scope>
</reference>
<evidence type="ECO:0000313" key="1">
    <source>
        <dbReference type="EMBL" id="VDP12026.1"/>
    </source>
</evidence>
<dbReference type="GO" id="GO:0007096">
    <property type="term" value="P:regulation of exit from mitosis"/>
    <property type="evidence" value="ECO:0007669"/>
    <property type="project" value="InterPro"/>
</dbReference>
<dbReference type="InterPro" id="IPR053729">
    <property type="entry name" value="MAD2L1BP_domain_sf"/>
</dbReference>
<dbReference type="Proteomes" id="UP000270296">
    <property type="component" value="Unassembled WGS sequence"/>
</dbReference>
<dbReference type="WBParaSite" id="SBAD_0000740501-mRNA-1">
    <property type="protein sequence ID" value="SBAD_0000740501-mRNA-1"/>
    <property type="gene ID" value="SBAD_0000740501"/>
</dbReference>
<gene>
    <name evidence="1" type="ORF">SBAD_LOCUS7138</name>
</gene>
<organism evidence="3">
    <name type="scientific">Soboliphyme baturini</name>
    <dbReference type="NCBI Taxonomy" id="241478"/>
    <lineage>
        <taxon>Eukaryota</taxon>
        <taxon>Metazoa</taxon>
        <taxon>Ecdysozoa</taxon>
        <taxon>Nematoda</taxon>
        <taxon>Enoplea</taxon>
        <taxon>Dorylaimia</taxon>
        <taxon>Dioctophymatida</taxon>
        <taxon>Dioctophymatoidea</taxon>
        <taxon>Soboliphymatidae</taxon>
        <taxon>Soboliphyme</taxon>
    </lineage>
</organism>
<dbReference type="Gene3D" id="3.30.900.20">
    <property type="match status" value="1"/>
</dbReference>
<proteinExistence type="predicted"/>
<evidence type="ECO:0000313" key="3">
    <source>
        <dbReference type="WBParaSite" id="SBAD_0000740501-mRNA-1"/>
    </source>
</evidence>
<keyword evidence="2" id="KW-1185">Reference proteome</keyword>
<dbReference type="PANTHER" id="PTHR15681">
    <property type="entry name" value="MAD2L1-BINDING PROTEIN"/>
    <property type="match status" value="1"/>
</dbReference>
<dbReference type="PANTHER" id="PTHR15681:SF1">
    <property type="entry name" value="MAD2L1-BINDING PROTEIN"/>
    <property type="match status" value="1"/>
</dbReference>
<evidence type="ECO:0000313" key="2">
    <source>
        <dbReference type="Proteomes" id="UP000270296"/>
    </source>
</evidence>
<dbReference type="InterPro" id="IPR009511">
    <property type="entry name" value="MAD1/Cdc20-bound-Mad2-bd"/>
</dbReference>